<gene>
    <name evidence="1" type="ORF">QOL99_00065</name>
</gene>
<dbReference type="InterPro" id="IPR010982">
    <property type="entry name" value="Lambda_DNA-bd_dom_sf"/>
</dbReference>
<accession>A0ABT7JD88</accession>
<dbReference type="Proteomes" id="UP001302059">
    <property type="component" value="Unassembled WGS sequence"/>
</dbReference>
<dbReference type="RefSeq" id="WP_285520582.1">
    <property type="nucleotide sequence ID" value="NZ_JASNGB010000001.1"/>
</dbReference>
<dbReference type="Gene3D" id="1.10.260.40">
    <property type="entry name" value="lambda repressor-like DNA-binding domains"/>
    <property type="match status" value="1"/>
</dbReference>
<evidence type="ECO:0000313" key="2">
    <source>
        <dbReference type="Proteomes" id="UP001302059"/>
    </source>
</evidence>
<proteinExistence type="predicted"/>
<comment type="caution">
    <text evidence="1">The sequence shown here is derived from an EMBL/GenBank/DDBJ whole genome shotgun (WGS) entry which is preliminary data.</text>
</comment>
<keyword evidence="2" id="KW-1185">Reference proteome</keyword>
<protein>
    <submittedName>
        <fullName evidence="1">Helix-turn-helix transcriptional regulator</fullName>
    </submittedName>
</protein>
<name>A0ABT7JD88_9DEIO</name>
<dbReference type="SUPFAM" id="SSF47413">
    <property type="entry name" value="lambda repressor-like DNA-binding domains"/>
    <property type="match status" value="1"/>
</dbReference>
<organism evidence="1 2">
    <name type="scientific">Deinococcus rhizophilus</name>
    <dbReference type="NCBI Taxonomy" id="3049544"/>
    <lineage>
        <taxon>Bacteria</taxon>
        <taxon>Thermotogati</taxon>
        <taxon>Deinococcota</taxon>
        <taxon>Deinococci</taxon>
        <taxon>Deinococcales</taxon>
        <taxon>Deinococcaceae</taxon>
        <taxon>Deinococcus</taxon>
    </lineage>
</organism>
<evidence type="ECO:0000313" key="1">
    <source>
        <dbReference type="EMBL" id="MDL2342542.1"/>
    </source>
</evidence>
<dbReference type="EMBL" id="JASNGB010000001">
    <property type="protein sequence ID" value="MDL2342542.1"/>
    <property type="molecule type" value="Genomic_DNA"/>
</dbReference>
<sequence length="69" mass="7738">MNDEIRARIRAEIAKQGVSQAEAARQMGLEPQELNRALQGRGKIAPVWQTILDHFGLELTVREKPGQSE</sequence>
<reference evidence="1 2" key="1">
    <citation type="submission" date="2023-05" db="EMBL/GenBank/DDBJ databases">
        <authorList>
            <person name="Gao F."/>
        </authorList>
    </citation>
    <scope>NUCLEOTIDE SEQUENCE [LARGE SCALE GENOMIC DNA]</scope>
    <source>
        <strain evidence="1 2">MIMF12</strain>
    </source>
</reference>